<accession>U7V5L6</accession>
<comment type="caution">
    <text evidence="2">The sequence shown here is derived from an EMBL/GenBank/DDBJ whole genome shotgun (WGS) entry which is preliminary data.</text>
</comment>
<dbReference type="InterPro" id="IPR050469">
    <property type="entry name" value="Diguanylate_Cyclase"/>
</dbReference>
<dbReference type="PANTHER" id="PTHR45138">
    <property type="entry name" value="REGULATORY COMPONENTS OF SENSORY TRANSDUCTION SYSTEM"/>
    <property type="match status" value="1"/>
</dbReference>
<dbReference type="InterPro" id="IPR043128">
    <property type="entry name" value="Rev_trsase/Diguanyl_cyclase"/>
</dbReference>
<name>U7V5L6_9FUSO</name>
<reference evidence="2 3" key="1">
    <citation type="submission" date="2013-08" db="EMBL/GenBank/DDBJ databases">
        <authorList>
            <person name="Weinstock G."/>
            <person name="Sodergren E."/>
            <person name="Wylie T."/>
            <person name="Fulton L."/>
            <person name="Fulton R."/>
            <person name="Fronick C."/>
            <person name="O'Laughlin M."/>
            <person name="Godfrey J."/>
            <person name="Miner T."/>
            <person name="Herter B."/>
            <person name="Appelbaum E."/>
            <person name="Cordes M."/>
            <person name="Lek S."/>
            <person name="Wollam A."/>
            <person name="Pepin K.H."/>
            <person name="Palsikar V.B."/>
            <person name="Mitreva M."/>
            <person name="Wilson R.K."/>
        </authorList>
    </citation>
    <scope>NUCLEOTIDE SEQUENCE [LARGE SCALE GENOMIC DNA]</scope>
    <source>
        <strain evidence="2 3">ATCC BAA-474</strain>
    </source>
</reference>
<organism evidence="2 3">
    <name type="scientific">Cetobacterium somerae ATCC BAA-474</name>
    <dbReference type="NCBI Taxonomy" id="1319815"/>
    <lineage>
        <taxon>Bacteria</taxon>
        <taxon>Fusobacteriati</taxon>
        <taxon>Fusobacteriota</taxon>
        <taxon>Fusobacteriia</taxon>
        <taxon>Fusobacteriales</taxon>
        <taxon>Fusobacteriaceae</taxon>
        <taxon>Cetobacterium</taxon>
    </lineage>
</organism>
<evidence type="ECO:0000313" key="2">
    <source>
        <dbReference type="EMBL" id="ERT66830.1"/>
    </source>
</evidence>
<dbReference type="eggNOG" id="COG3706">
    <property type="taxonomic scope" value="Bacteria"/>
</dbReference>
<sequence>MIFKLVYPLLIILFFISTFINKNNLFNDINSSVDNFNIRFNKDIQTLKNEIDFLDATKKSLPFENYTVAENIIYFDIDGSGVYFKNITSHPNQFNFYNLKEAKENLNSKFNNSLLFIVYNNIRSLKNDRKVIYTDDFSQTWVKVLQKGALSFDVFQNKRSISRNNTEFALYNLYTDRAHDKEMFTIIFPEYDYFNNSQKLRALWYFDFDPNFFAKNTNKLKSILGLNTYIIDGEYKVVYSTDKKHSKTIESIQDFYVFPLEKTNYKILIEKEGVFQLIKTKEIFILTFIILLIFYINKKEKLKKELLSLKILNKIKSELLLREPLTALYNRYFLQEKIIFPIKNCGVVLLDIDYFKNINDSFGHDRGDLVLKAVSNCIKLVSIGNADALRWGGEEFLIIFKDTDKEKLLNKVHTLQILIRNLNIIDNYKITASFGVIYTDIEDKNSFYSAVSKADKNLYTAKKTGRDKIVAF</sequence>
<gene>
    <name evidence="2" type="ORF">HMPREF0202_02529</name>
</gene>
<dbReference type="SMART" id="SM00267">
    <property type="entry name" value="GGDEF"/>
    <property type="match status" value="1"/>
</dbReference>
<dbReference type="SUPFAM" id="SSF55073">
    <property type="entry name" value="Nucleotide cyclase"/>
    <property type="match status" value="1"/>
</dbReference>
<dbReference type="RefSeq" id="WP_023052058.1">
    <property type="nucleotide sequence ID" value="NZ_CP173065.2"/>
</dbReference>
<dbReference type="HOGENOM" id="CLU_578338_0_0_0"/>
<feature type="domain" description="GGDEF" evidence="1">
    <location>
        <begin position="343"/>
        <end position="472"/>
    </location>
</feature>
<dbReference type="CDD" id="cd01949">
    <property type="entry name" value="GGDEF"/>
    <property type="match status" value="1"/>
</dbReference>
<dbReference type="NCBIfam" id="TIGR00254">
    <property type="entry name" value="GGDEF"/>
    <property type="match status" value="1"/>
</dbReference>
<protein>
    <submittedName>
        <fullName evidence="2">Diguanylate cyclase domain protein</fullName>
    </submittedName>
</protein>
<dbReference type="STRING" id="1319815.HMPREF0202_02529"/>
<dbReference type="GO" id="GO:0052621">
    <property type="term" value="F:diguanylate cyclase activity"/>
    <property type="evidence" value="ECO:0007669"/>
    <property type="project" value="TreeGrafter"/>
</dbReference>
<dbReference type="Proteomes" id="UP000017081">
    <property type="component" value="Unassembled WGS sequence"/>
</dbReference>
<dbReference type="InterPro" id="IPR000160">
    <property type="entry name" value="GGDEF_dom"/>
</dbReference>
<dbReference type="InterPro" id="IPR029787">
    <property type="entry name" value="Nucleotide_cyclase"/>
</dbReference>
<proteinExistence type="predicted"/>
<dbReference type="PROSITE" id="PS50887">
    <property type="entry name" value="GGDEF"/>
    <property type="match status" value="1"/>
</dbReference>
<keyword evidence="3" id="KW-1185">Reference proteome</keyword>
<evidence type="ECO:0000313" key="3">
    <source>
        <dbReference type="Proteomes" id="UP000017081"/>
    </source>
</evidence>
<dbReference type="Pfam" id="PF00990">
    <property type="entry name" value="GGDEF"/>
    <property type="match status" value="1"/>
</dbReference>
<dbReference type="PANTHER" id="PTHR45138:SF9">
    <property type="entry name" value="DIGUANYLATE CYCLASE DGCM-RELATED"/>
    <property type="match status" value="1"/>
</dbReference>
<dbReference type="Gene3D" id="3.30.70.270">
    <property type="match status" value="1"/>
</dbReference>
<evidence type="ECO:0000259" key="1">
    <source>
        <dbReference type="PROSITE" id="PS50887"/>
    </source>
</evidence>
<dbReference type="AlphaFoldDB" id="U7V5L6"/>
<dbReference type="EMBL" id="AXZF01000134">
    <property type="protein sequence ID" value="ERT66830.1"/>
    <property type="molecule type" value="Genomic_DNA"/>
</dbReference>